<dbReference type="OrthoDB" id="7060576at2"/>
<dbReference type="Proteomes" id="UP000321814">
    <property type="component" value="Unassembled WGS sequence"/>
</dbReference>
<reference evidence="1 2" key="1">
    <citation type="submission" date="2019-08" db="EMBL/GenBank/DDBJ databases">
        <title>Draft genome analysis of Rheinheimera tangshanensis isolated from the roots of fresh rice plants (Oryza sativa).</title>
        <authorList>
            <person name="Yu Q."/>
            <person name="Qi Y."/>
            <person name="Zhang H."/>
            <person name="Pu J."/>
        </authorList>
    </citation>
    <scope>NUCLEOTIDE SEQUENCE [LARGE SCALE GENOMIC DNA]</scope>
    <source>
        <strain evidence="1 2">JA3-B52</strain>
    </source>
</reference>
<proteinExistence type="predicted"/>
<evidence type="ECO:0000313" key="2">
    <source>
        <dbReference type="Proteomes" id="UP000321814"/>
    </source>
</evidence>
<sequence>MLFEILISLVFAAVILYLFRTFNTWGTDRQFYENLKSQSYKFLSEEALAQALREADKVGLGKSFRDYIVGILEHTDEEKIRVGHLLWIFDQLEAGIVFADCGVIPKFTVHDNVSFK</sequence>
<accession>A0A5C8M3Q2</accession>
<name>A0A5C8M3Q2_9GAMM</name>
<dbReference type="AlphaFoldDB" id="A0A5C8M3Q2"/>
<keyword evidence="2" id="KW-1185">Reference proteome</keyword>
<organism evidence="1 2">
    <name type="scientific">Rheinheimera tangshanensis</name>
    <dbReference type="NCBI Taxonomy" id="400153"/>
    <lineage>
        <taxon>Bacteria</taxon>
        <taxon>Pseudomonadati</taxon>
        <taxon>Pseudomonadota</taxon>
        <taxon>Gammaproteobacteria</taxon>
        <taxon>Chromatiales</taxon>
        <taxon>Chromatiaceae</taxon>
        <taxon>Rheinheimera</taxon>
    </lineage>
</organism>
<dbReference type="EMBL" id="VRLR01000002">
    <property type="protein sequence ID" value="TXK82040.1"/>
    <property type="molecule type" value="Genomic_DNA"/>
</dbReference>
<gene>
    <name evidence="1" type="ORF">FU839_03895</name>
</gene>
<dbReference type="RefSeq" id="WP_147903296.1">
    <property type="nucleotide sequence ID" value="NZ_BAAAGC010000017.1"/>
</dbReference>
<protein>
    <submittedName>
        <fullName evidence="1">Uncharacterized protein</fullName>
    </submittedName>
</protein>
<comment type="caution">
    <text evidence="1">The sequence shown here is derived from an EMBL/GenBank/DDBJ whole genome shotgun (WGS) entry which is preliminary data.</text>
</comment>
<evidence type="ECO:0000313" key="1">
    <source>
        <dbReference type="EMBL" id="TXK82040.1"/>
    </source>
</evidence>